<accession>A0ABT2LJ12</accession>
<dbReference type="PANTHER" id="PTHR35006">
    <property type="entry name" value="GLYOXALASE FAMILY PROTEIN (AFU_ORTHOLOGUE AFUA_5G14830)"/>
    <property type="match status" value="1"/>
</dbReference>
<dbReference type="Proteomes" id="UP001320831">
    <property type="component" value="Unassembled WGS sequence"/>
</dbReference>
<keyword evidence="2" id="KW-1185">Reference proteome</keyword>
<dbReference type="EMBL" id="JAOCZP010000001">
    <property type="protein sequence ID" value="MCT7374236.1"/>
    <property type="molecule type" value="Genomic_DNA"/>
</dbReference>
<dbReference type="RefSeq" id="WP_260900608.1">
    <property type="nucleotide sequence ID" value="NZ_JAOCZP010000001.1"/>
</dbReference>
<dbReference type="CDD" id="cd07262">
    <property type="entry name" value="VOC_like"/>
    <property type="match status" value="1"/>
</dbReference>
<dbReference type="InterPro" id="IPR029068">
    <property type="entry name" value="Glyas_Bleomycin-R_OHBP_Dase"/>
</dbReference>
<gene>
    <name evidence="1" type="ORF">N5A92_04210</name>
</gene>
<evidence type="ECO:0000313" key="2">
    <source>
        <dbReference type="Proteomes" id="UP001320831"/>
    </source>
</evidence>
<reference evidence="1 2" key="1">
    <citation type="submission" date="2022-09" db="EMBL/GenBank/DDBJ databases">
        <title>Chelativorans salina sp. nov., a novel slightly halophilic bacterium isolated from a saline lake sediment enrichment.</title>
        <authorList>
            <person name="Gao L."/>
            <person name="Fang B.-Z."/>
            <person name="Li W.-J."/>
        </authorList>
    </citation>
    <scope>NUCLEOTIDE SEQUENCE [LARGE SCALE GENOMIC DNA]</scope>
    <source>
        <strain evidence="1 2">EGI FJ00035</strain>
    </source>
</reference>
<dbReference type="PANTHER" id="PTHR35006:SF2">
    <property type="entry name" value="GLYOXALASE FAMILY PROTEIN (AFU_ORTHOLOGUE AFUA_5G14830)"/>
    <property type="match status" value="1"/>
</dbReference>
<sequence length="156" mass="16592">MIGYVTLGTNELERSATFYDKLLFEMGAERAYRTGSLVAWRFENGPLFVLSMPYDRAAATAGNGTIVALSVDDTAVVDRLHALALRLGASDEGAPGPRGKSFYGAYFRGSGRQQAELALLFLKVAAQASLHGTGVRHSRSTGLADRLEMACGATGT</sequence>
<evidence type="ECO:0000313" key="1">
    <source>
        <dbReference type="EMBL" id="MCT7374236.1"/>
    </source>
</evidence>
<dbReference type="Gene3D" id="3.10.180.10">
    <property type="entry name" value="2,3-Dihydroxybiphenyl 1,2-Dioxygenase, domain 1"/>
    <property type="match status" value="1"/>
</dbReference>
<comment type="caution">
    <text evidence="1">The sequence shown here is derived from an EMBL/GenBank/DDBJ whole genome shotgun (WGS) entry which is preliminary data.</text>
</comment>
<proteinExistence type="predicted"/>
<name>A0ABT2LJ12_9HYPH</name>
<dbReference type="SUPFAM" id="SSF54593">
    <property type="entry name" value="Glyoxalase/Bleomycin resistance protein/Dihydroxybiphenyl dioxygenase"/>
    <property type="match status" value="1"/>
</dbReference>
<protein>
    <submittedName>
        <fullName evidence="1">VOC family protein</fullName>
    </submittedName>
</protein>
<organism evidence="1 2">
    <name type="scientific">Chelativorans salis</name>
    <dbReference type="NCBI Taxonomy" id="2978478"/>
    <lineage>
        <taxon>Bacteria</taxon>
        <taxon>Pseudomonadati</taxon>
        <taxon>Pseudomonadota</taxon>
        <taxon>Alphaproteobacteria</taxon>
        <taxon>Hyphomicrobiales</taxon>
        <taxon>Phyllobacteriaceae</taxon>
        <taxon>Chelativorans</taxon>
    </lineage>
</organism>